<sequence length="57" mass="6862">MKKYMGNKKEVLLFYLLMIAVIGWFVVAETVYPSERIKDSRPENLTYRGTFTWQRDQ</sequence>
<keyword evidence="3" id="KW-1185">Reference proteome</keyword>
<dbReference type="RefSeq" id="WP_176694764.1">
    <property type="nucleotide sequence ID" value="NZ_CP173697.1"/>
</dbReference>
<keyword evidence="1" id="KW-0812">Transmembrane</keyword>
<reference evidence="3" key="1">
    <citation type="submission" date="2015-05" db="EMBL/GenBank/DDBJ databases">
        <authorList>
            <consortium name="Pathogen Informatics"/>
        </authorList>
    </citation>
    <scope>NUCLEOTIDE SEQUENCE [LARGE SCALE GENOMIC DNA]</scope>
    <source>
        <strain evidence="3">M72</strain>
    </source>
</reference>
<organism evidence="2 3">
    <name type="scientific">Roseburia faecis</name>
    <dbReference type="NCBI Taxonomy" id="301302"/>
    <lineage>
        <taxon>Bacteria</taxon>
        <taxon>Bacillati</taxon>
        <taxon>Bacillota</taxon>
        <taxon>Clostridia</taxon>
        <taxon>Lachnospirales</taxon>
        <taxon>Lachnospiraceae</taxon>
        <taxon>Roseburia</taxon>
    </lineage>
</organism>
<gene>
    <name evidence="2" type="ORF">M72_25511</name>
</gene>
<name>A0A0M6WHV3_9FIRM</name>
<dbReference type="AlphaFoldDB" id="A0A0M6WHV3"/>
<dbReference type="Proteomes" id="UP000049979">
    <property type="component" value="Unassembled WGS sequence"/>
</dbReference>
<evidence type="ECO:0000313" key="3">
    <source>
        <dbReference type="Proteomes" id="UP000049979"/>
    </source>
</evidence>
<evidence type="ECO:0000256" key="1">
    <source>
        <dbReference type="SAM" id="Phobius"/>
    </source>
</evidence>
<dbReference type="GeneID" id="99747472"/>
<accession>A0A0M6WHV3</accession>
<protein>
    <submittedName>
        <fullName evidence="2">Uncharacterized protein</fullName>
    </submittedName>
</protein>
<dbReference type="STRING" id="301302.ERS852420_03091"/>
<keyword evidence="1" id="KW-1133">Transmembrane helix</keyword>
<feature type="transmembrane region" description="Helical" evidence="1">
    <location>
        <begin position="12"/>
        <end position="32"/>
    </location>
</feature>
<keyword evidence="1" id="KW-0472">Membrane</keyword>
<evidence type="ECO:0000313" key="2">
    <source>
        <dbReference type="EMBL" id="CRL36140.1"/>
    </source>
</evidence>
<dbReference type="EMBL" id="CVRR01000011">
    <property type="protein sequence ID" value="CRL36140.1"/>
    <property type="molecule type" value="Genomic_DNA"/>
</dbReference>
<proteinExistence type="predicted"/>